<dbReference type="HOGENOM" id="CLU_2832729_0_0_1"/>
<reference evidence="2" key="1">
    <citation type="journal article" date="2011" name="PLoS Genet.">
        <title>Genomic analysis of the necrotrophic fungal pathogens Sclerotinia sclerotiorum and Botrytis cinerea.</title>
        <authorList>
            <person name="Amselem J."/>
            <person name="Cuomo C.A."/>
            <person name="van Kan J.A."/>
            <person name="Viaud M."/>
            <person name="Benito E.P."/>
            <person name="Couloux A."/>
            <person name="Coutinho P.M."/>
            <person name="de Vries R.P."/>
            <person name="Dyer P.S."/>
            <person name="Fillinger S."/>
            <person name="Fournier E."/>
            <person name="Gout L."/>
            <person name="Hahn M."/>
            <person name="Kohn L."/>
            <person name="Lapalu N."/>
            <person name="Plummer K.M."/>
            <person name="Pradier J.M."/>
            <person name="Quevillon E."/>
            <person name="Sharon A."/>
            <person name="Simon A."/>
            <person name="ten Have A."/>
            <person name="Tudzynski B."/>
            <person name="Tudzynski P."/>
            <person name="Wincker P."/>
            <person name="Andrew M."/>
            <person name="Anthouard V."/>
            <person name="Beever R.E."/>
            <person name="Beffa R."/>
            <person name="Benoit I."/>
            <person name="Bouzid O."/>
            <person name="Brault B."/>
            <person name="Chen Z."/>
            <person name="Choquer M."/>
            <person name="Collemare J."/>
            <person name="Cotton P."/>
            <person name="Danchin E.G."/>
            <person name="Da Silva C."/>
            <person name="Gautier A."/>
            <person name="Giraud C."/>
            <person name="Giraud T."/>
            <person name="Gonzalez C."/>
            <person name="Grossetete S."/>
            <person name="Guldener U."/>
            <person name="Henrissat B."/>
            <person name="Howlett B.J."/>
            <person name="Kodira C."/>
            <person name="Kretschmer M."/>
            <person name="Lappartient A."/>
            <person name="Leroch M."/>
            <person name="Levis C."/>
            <person name="Mauceli E."/>
            <person name="Neuveglise C."/>
            <person name="Oeser B."/>
            <person name="Pearson M."/>
            <person name="Poulain J."/>
            <person name="Poussereau N."/>
            <person name="Quesneville H."/>
            <person name="Rascle C."/>
            <person name="Schumacher J."/>
            <person name="Segurens B."/>
            <person name="Sexton A."/>
            <person name="Silva E."/>
            <person name="Sirven C."/>
            <person name="Soanes D.M."/>
            <person name="Talbot N.J."/>
            <person name="Templeton M."/>
            <person name="Yandava C."/>
            <person name="Yarden O."/>
            <person name="Zeng Q."/>
            <person name="Rollins J.A."/>
            <person name="Lebrun M.H."/>
            <person name="Dickman M."/>
        </authorList>
    </citation>
    <scope>NUCLEOTIDE SEQUENCE [LARGE SCALE GENOMIC DNA]</scope>
    <source>
        <strain evidence="2">ATCC 18683 / 1980 / Ss-1</strain>
    </source>
</reference>
<dbReference type="GeneID" id="5482521"/>
<keyword evidence="2" id="KW-1185">Reference proteome</keyword>
<proteinExistence type="predicted"/>
<dbReference type="EMBL" id="CH476641">
    <property type="protein sequence ID" value="EDN97619.1"/>
    <property type="molecule type" value="Genomic_DNA"/>
</dbReference>
<dbReference type="RefSeq" id="XP_001586486.1">
    <property type="nucleotide sequence ID" value="XM_001586436.1"/>
</dbReference>
<dbReference type="AlphaFoldDB" id="A7F4E8"/>
<dbReference type="Proteomes" id="UP000001312">
    <property type="component" value="Unassembled WGS sequence"/>
</dbReference>
<dbReference type="KEGG" id="ssl:SS1G_12473"/>
<protein>
    <submittedName>
        <fullName evidence="1">Uncharacterized protein</fullName>
    </submittedName>
</protein>
<name>A7F4E8_SCLS1</name>
<evidence type="ECO:0000313" key="2">
    <source>
        <dbReference type="Proteomes" id="UP000001312"/>
    </source>
</evidence>
<accession>A7F4E8</accession>
<evidence type="ECO:0000313" key="1">
    <source>
        <dbReference type="EMBL" id="EDN97619.1"/>
    </source>
</evidence>
<organism evidence="1 2">
    <name type="scientific">Sclerotinia sclerotiorum (strain ATCC 18683 / 1980 / Ss-1)</name>
    <name type="common">White mold</name>
    <name type="synonym">Whetzelinia sclerotiorum</name>
    <dbReference type="NCBI Taxonomy" id="665079"/>
    <lineage>
        <taxon>Eukaryota</taxon>
        <taxon>Fungi</taxon>
        <taxon>Dikarya</taxon>
        <taxon>Ascomycota</taxon>
        <taxon>Pezizomycotina</taxon>
        <taxon>Leotiomycetes</taxon>
        <taxon>Helotiales</taxon>
        <taxon>Sclerotiniaceae</taxon>
        <taxon>Sclerotinia</taxon>
    </lineage>
</organism>
<dbReference type="InParanoid" id="A7F4E8"/>
<sequence length="66" mass="7929">MVLCVEEMVVTGIIVLNYQFVEDQLDFWDMVIQTLRVFLRLQFLSGIRYKEKKQEAKDKKQEDQTT</sequence>
<gene>
    <name evidence="1" type="ORF">SS1G_12473</name>
</gene>